<organism evidence="3 4">
    <name type="scientific">Pleuronectes platessa</name>
    <name type="common">European plaice</name>
    <dbReference type="NCBI Taxonomy" id="8262"/>
    <lineage>
        <taxon>Eukaryota</taxon>
        <taxon>Metazoa</taxon>
        <taxon>Chordata</taxon>
        <taxon>Craniata</taxon>
        <taxon>Vertebrata</taxon>
        <taxon>Euteleostomi</taxon>
        <taxon>Actinopterygii</taxon>
        <taxon>Neopterygii</taxon>
        <taxon>Teleostei</taxon>
        <taxon>Neoteleostei</taxon>
        <taxon>Acanthomorphata</taxon>
        <taxon>Carangaria</taxon>
        <taxon>Pleuronectiformes</taxon>
        <taxon>Pleuronectoidei</taxon>
        <taxon>Pleuronectidae</taxon>
        <taxon>Pleuronectes</taxon>
    </lineage>
</organism>
<feature type="compositionally biased region" description="Polar residues" evidence="1">
    <location>
        <begin position="503"/>
        <end position="514"/>
    </location>
</feature>
<comment type="caution">
    <text evidence="3">The sequence shown here is derived from an EMBL/GenBank/DDBJ whole genome shotgun (WGS) entry which is preliminary data.</text>
</comment>
<feature type="region of interest" description="Disordered" evidence="1">
    <location>
        <begin position="438"/>
        <end position="514"/>
    </location>
</feature>
<dbReference type="Gene3D" id="2.60.40.2440">
    <property type="entry name" value="Carbohydrate binding type-21 domain"/>
    <property type="match status" value="1"/>
</dbReference>
<evidence type="ECO:0000313" key="4">
    <source>
        <dbReference type="Proteomes" id="UP001153269"/>
    </source>
</evidence>
<feature type="compositionally biased region" description="Basic and acidic residues" evidence="1">
    <location>
        <begin position="717"/>
        <end position="737"/>
    </location>
</feature>
<dbReference type="CDD" id="cd22255">
    <property type="entry name" value="PBD_PPP1R3A"/>
    <property type="match status" value="1"/>
</dbReference>
<feature type="compositionally biased region" description="Basic and acidic residues" evidence="1">
    <location>
        <begin position="328"/>
        <end position="338"/>
    </location>
</feature>
<feature type="compositionally biased region" description="Basic and acidic residues" evidence="1">
    <location>
        <begin position="810"/>
        <end position="822"/>
    </location>
</feature>
<feature type="region of interest" description="Disordered" evidence="1">
    <location>
        <begin position="43"/>
        <end position="90"/>
    </location>
</feature>
<feature type="compositionally biased region" description="Basic and acidic residues" evidence="1">
    <location>
        <begin position="367"/>
        <end position="405"/>
    </location>
</feature>
<protein>
    <recommendedName>
        <fullName evidence="2">CBM21 domain-containing protein</fullName>
    </recommendedName>
</protein>
<gene>
    <name evidence="3" type="ORF">PLEPLA_LOCUS4205</name>
</gene>
<evidence type="ECO:0000313" key="3">
    <source>
        <dbReference type="EMBL" id="CAB1416414.1"/>
    </source>
</evidence>
<feature type="region of interest" description="Disordered" evidence="1">
    <location>
        <begin position="563"/>
        <end position="585"/>
    </location>
</feature>
<accession>A0A9N7TQR5</accession>
<dbReference type="GO" id="GO:2001069">
    <property type="term" value="F:glycogen binding"/>
    <property type="evidence" value="ECO:0007669"/>
    <property type="project" value="TreeGrafter"/>
</dbReference>
<feature type="region of interest" description="Disordered" evidence="1">
    <location>
        <begin position="639"/>
        <end position="746"/>
    </location>
</feature>
<feature type="region of interest" description="Disordered" evidence="1">
    <location>
        <begin position="323"/>
        <end position="421"/>
    </location>
</feature>
<dbReference type="InterPro" id="IPR005036">
    <property type="entry name" value="CBM21_dom"/>
</dbReference>
<dbReference type="Proteomes" id="UP001153269">
    <property type="component" value="Unassembled WGS sequence"/>
</dbReference>
<feature type="compositionally biased region" description="Acidic residues" evidence="1">
    <location>
        <begin position="655"/>
        <end position="665"/>
    </location>
</feature>
<name>A0A9N7TQR5_PLEPL</name>
<evidence type="ECO:0000259" key="2">
    <source>
        <dbReference type="PROSITE" id="PS51159"/>
    </source>
</evidence>
<feature type="compositionally biased region" description="Basic and acidic residues" evidence="1">
    <location>
        <begin position="642"/>
        <end position="654"/>
    </location>
</feature>
<dbReference type="PANTHER" id="PTHR12307:SF2">
    <property type="entry name" value="PROTEIN PHOSPHATASE 1 REGULATORY SUBUNIT 3A"/>
    <property type="match status" value="1"/>
</dbReference>
<feature type="compositionally biased region" description="Polar residues" evidence="1">
    <location>
        <begin position="572"/>
        <end position="582"/>
    </location>
</feature>
<feature type="domain" description="CBM21" evidence="2">
    <location>
        <begin position="149"/>
        <end position="260"/>
    </location>
</feature>
<dbReference type="GO" id="GO:0008157">
    <property type="term" value="F:protein phosphatase 1 binding"/>
    <property type="evidence" value="ECO:0007669"/>
    <property type="project" value="TreeGrafter"/>
</dbReference>
<dbReference type="InterPro" id="IPR038175">
    <property type="entry name" value="CBM21_dom_sf"/>
</dbReference>
<sequence length="822" mass="91564">MLNVSCQEQKHCKSFPAASLTESPMEFVGQTRLSGSCNLLGVPGPSSLDEDSDEGEVVLGIRPKSSPLPRRRGSSTDEDWEPEPPLSGSRRVSFADAKGLRLVQVKEFDTWDVPKLPGYGCPEGEGTEAEEYFLSPHTFSFPLSTEELFAKVQDQRLELETIELLHNKTTILKGVIRVLNISFSKTVYVRITLDAWSSYFDLLAEFTPGSNDSLMDCFSFKLTLVPPFGEQGARVEFCLRYETPVGTFWANNNNRNYVLFCHQKVKDKPQTDNVNKKSCLKTVSQNFFAENISTMDASPEDNTSAIPVVSKYAVEATTMKAKQISDGQDGHITKHGRNESSLVVDGQTENKRISSRRSGKKAARIARARDHFAQRGKGGSDTERDETPPEAKQAAREEKLVEKPSDVPSLSEGGNGSELSQVVSEALDTRSKSLTDVLHDTTLANDSTSNSEPEKSESKHLTDSATLTGGGSATDTSDEPLHSQDESAPAKSICRAEGETQEQHTGYETTNNSAVDSVTSVETSEGLVGQNTSFTFGTVVAPLYQHMFYRVGCESEYLGETEVNDEEDESMTRASDNHTCGNDTFMESKEGKLFKDEPMSAALLREDLADTTEENNWEMMVEEDEKIILADQEENKATCLKADTETEQTGRSEDTGIETELEDTNSAEREKDLSEELRGNPGENGTEAEDAEGLEDKENDGEEIWKVGELENVQSKNTEKKEAEEEHRDGDIEMEKGEEQEETELDKEQHFAEMQEVSIGRIDVREVEEIEGEEEMQTDLNNGYDNGVVWDDQVKPREENAEEEIPNYEGRLHWMEQETQRL</sequence>
<evidence type="ECO:0000256" key="1">
    <source>
        <dbReference type="SAM" id="MobiDB-lite"/>
    </source>
</evidence>
<feature type="compositionally biased region" description="Basic and acidic residues" evidence="1">
    <location>
        <begin position="666"/>
        <end position="678"/>
    </location>
</feature>
<dbReference type="InterPro" id="IPR050782">
    <property type="entry name" value="PP1_regulatory_subunit_3"/>
</dbReference>
<dbReference type="GO" id="GO:0000164">
    <property type="term" value="C:protein phosphatase type 1 complex"/>
    <property type="evidence" value="ECO:0007669"/>
    <property type="project" value="TreeGrafter"/>
</dbReference>
<reference evidence="3" key="1">
    <citation type="submission" date="2020-03" db="EMBL/GenBank/DDBJ databases">
        <authorList>
            <person name="Weist P."/>
        </authorList>
    </citation>
    <scope>NUCLEOTIDE SEQUENCE</scope>
</reference>
<dbReference type="GO" id="GO:0005979">
    <property type="term" value="P:regulation of glycogen biosynthetic process"/>
    <property type="evidence" value="ECO:0007669"/>
    <property type="project" value="TreeGrafter"/>
</dbReference>
<dbReference type="PANTHER" id="PTHR12307">
    <property type="entry name" value="PROTEIN PHOSPHATASE 1 REGULATORY SUBUNIT"/>
    <property type="match status" value="1"/>
</dbReference>
<feature type="compositionally biased region" description="Basic residues" evidence="1">
    <location>
        <begin position="353"/>
        <end position="366"/>
    </location>
</feature>
<feature type="compositionally biased region" description="Acidic residues" evidence="1">
    <location>
        <begin position="686"/>
        <end position="702"/>
    </location>
</feature>
<feature type="region of interest" description="Disordered" evidence="1">
    <location>
        <begin position="798"/>
        <end position="822"/>
    </location>
</feature>
<feature type="compositionally biased region" description="Basic and acidic residues" evidence="1">
    <location>
        <begin position="452"/>
        <end position="462"/>
    </location>
</feature>
<feature type="compositionally biased region" description="Low complexity" evidence="1">
    <location>
        <begin position="409"/>
        <end position="420"/>
    </location>
</feature>
<dbReference type="AlphaFoldDB" id="A0A9N7TQR5"/>
<keyword evidence="4" id="KW-1185">Reference proteome</keyword>
<proteinExistence type="predicted"/>
<dbReference type="Pfam" id="PF03370">
    <property type="entry name" value="CBM_21"/>
    <property type="match status" value="1"/>
</dbReference>
<dbReference type="PROSITE" id="PS51159">
    <property type="entry name" value="CBM21"/>
    <property type="match status" value="1"/>
</dbReference>
<dbReference type="EMBL" id="CADEAL010000207">
    <property type="protein sequence ID" value="CAB1416414.1"/>
    <property type="molecule type" value="Genomic_DNA"/>
</dbReference>
<feature type="compositionally biased region" description="Polar residues" evidence="1">
    <location>
        <begin position="442"/>
        <end position="451"/>
    </location>
</feature>